<protein>
    <recommendedName>
        <fullName evidence="4">Mannosylglycerate hydrolase MGH1-like glycoside hydrolase domain-containing protein</fullName>
    </recommendedName>
</protein>
<keyword evidence="3" id="KW-0326">Glycosidase</keyword>
<evidence type="ECO:0000256" key="3">
    <source>
        <dbReference type="ARBA" id="ARBA00023295"/>
    </source>
</evidence>
<dbReference type="Pfam" id="PF22422">
    <property type="entry name" value="MGH1-like_GH"/>
    <property type="match status" value="1"/>
</dbReference>
<evidence type="ECO:0000256" key="2">
    <source>
        <dbReference type="ARBA" id="ARBA00022801"/>
    </source>
</evidence>
<feature type="domain" description="Mannosylglycerate hydrolase MGH1-like glycoside hydrolase" evidence="4">
    <location>
        <begin position="31"/>
        <end position="402"/>
    </location>
</feature>
<dbReference type="EMBL" id="BSNI01000002">
    <property type="protein sequence ID" value="GLQ18432.1"/>
    <property type="molecule type" value="Genomic_DNA"/>
</dbReference>
<keyword evidence="6" id="KW-1185">Reference proteome</keyword>
<dbReference type="Gene3D" id="1.50.10.10">
    <property type="match status" value="1"/>
</dbReference>
<comment type="caution">
    <text evidence="5">The sequence shown here is derived from an EMBL/GenBank/DDBJ whole genome shotgun (WGS) entry which is preliminary data.</text>
</comment>
<gene>
    <name evidence="5" type="ORF">GCM10007879_26810</name>
</gene>
<reference evidence="5" key="2">
    <citation type="submission" date="2023-01" db="EMBL/GenBank/DDBJ databases">
        <title>Draft genome sequence of Maritalea porphyrae strain NBRC 107169.</title>
        <authorList>
            <person name="Sun Q."/>
            <person name="Mori K."/>
        </authorList>
    </citation>
    <scope>NUCLEOTIDE SEQUENCE</scope>
    <source>
        <strain evidence="5">NBRC 107169</strain>
    </source>
</reference>
<keyword evidence="2" id="KW-0378">Hydrolase</keyword>
<name>A0ABQ5UTK0_9HYPH</name>
<reference evidence="5" key="1">
    <citation type="journal article" date="2014" name="Int. J. Syst. Evol. Microbiol.">
        <title>Complete genome of a new Firmicutes species belonging to the dominant human colonic microbiota ('Ruminococcus bicirculans') reveals two chromosomes and a selective capacity to utilize plant glucans.</title>
        <authorList>
            <consortium name="NISC Comparative Sequencing Program"/>
            <person name="Wegmann U."/>
            <person name="Louis P."/>
            <person name="Goesmann A."/>
            <person name="Henrissat B."/>
            <person name="Duncan S.H."/>
            <person name="Flint H.J."/>
        </authorList>
    </citation>
    <scope>NUCLEOTIDE SEQUENCE</scope>
    <source>
        <strain evidence="5">NBRC 107169</strain>
    </source>
</reference>
<accession>A0ABQ5UTK0</accession>
<comment type="similarity">
    <text evidence="1">Belongs to the glycosyl hydrolase 63 family.</text>
</comment>
<evidence type="ECO:0000313" key="5">
    <source>
        <dbReference type="EMBL" id="GLQ18432.1"/>
    </source>
</evidence>
<dbReference type="PANTHER" id="PTHR10412">
    <property type="entry name" value="MANNOSYL-OLIGOSACCHARIDE GLUCOSIDASE"/>
    <property type="match status" value="1"/>
</dbReference>
<dbReference type="Proteomes" id="UP001161405">
    <property type="component" value="Unassembled WGS sequence"/>
</dbReference>
<dbReference type="InterPro" id="IPR008928">
    <property type="entry name" value="6-hairpin_glycosidase_sf"/>
</dbReference>
<dbReference type="SUPFAM" id="SSF48208">
    <property type="entry name" value="Six-hairpin glycosidases"/>
    <property type="match status" value="1"/>
</dbReference>
<dbReference type="RefSeq" id="WP_284365361.1">
    <property type="nucleotide sequence ID" value="NZ_BSNI01000002.1"/>
</dbReference>
<organism evidence="5 6">
    <name type="scientific">Maritalea porphyrae</name>
    <dbReference type="NCBI Taxonomy" id="880732"/>
    <lineage>
        <taxon>Bacteria</taxon>
        <taxon>Pseudomonadati</taxon>
        <taxon>Pseudomonadota</taxon>
        <taxon>Alphaproteobacteria</taxon>
        <taxon>Hyphomicrobiales</taxon>
        <taxon>Devosiaceae</taxon>
        <taxon>Maritalea</taxon>
    </lineage>
</organism>
<evidence type="ECO:0000313" key="6">
    <source>
        <dbReference type="Proteomes" id="UP001161405"/>
    </source>
</evidence>
<sequence>MTTTIDLHKQARDILKMNDRGGYTIPTKGLYPYQWNWDSAFAALGFAQFNIDRAWQELDTLFTAQWDDGMVPHIVFHKSDPGYYPGPDVWGGIGPLPSSGITQPPIAATMARLIFEKDKTAGEAHIRALFPKMRAWHQWFMQWRLDQGAVCVTHPWEAGRDNTPEWDGPMERIDPIGVGEYERRDTKHVDGSMRPTKFDYDRYIWLVQMGKRLNWDQQQLLEENPFRVADPTMTFTLLRAQRDLLALGVELGLDVNGLDVEIATLEKGAASLWNNNIQSYDARDTKTGEWANCVSNASFLCWYAGIDSAGQSEQLQRVLDKVQFGVPSHDPESPKFDGRRYWRGPTWAVMNLLIGLGLEEMKHPLALRLRQATRALIEQNGFAEYFDPQDGTPAGGQAFTWTAAVWLSWAGENQGGNDGIN</sequence>
<dbReference type="InterPro" id="IPR004888">
    <property type="entry name" value="Glycoside_hydrolase_63"/>
</dbReference>
<evidence type="ECO:0000259" key="4">
    <source>
        <dbReference type="Pfam" id="PF22422"/>
    </source>
</evidence>
<proteinExistence type="inferred from homology"/>
<dbReference type="InterPro" id="IPR012341">
    <property type="entry name" value="6hp_glycosidase-like_sf"/>
</dbReference>
<dbReference type="PANTHER" id="PTHR10412:SF11">
    <property type="entry name" value="MANNOSYL-OLIGOSACCHARIDE GLUCOSIDASE"/>
    <property type="match status" value="1"/>
</dbReference>
<dbReference type="InterPro" id="IPR054491">
    <property type="entry name" value="MGH1-like_GH"/>
</dbReference>
<evidence type="ECO:0000256" key="1">
    <source>
        <dbReference type="ARBA" id="ARBA00010833"/>
    </source>
</evidence>